<keyword evidence="6 7" id="KW-0472">Membrane</keyword>
<gene>
    <name evidence="9" type="ORF">HPBE_LOCUS15126</name>
</gene>
<evidence type="ECO:0000256" key="6">
    <source>
        <dbReference type="ARBA" id="ARBA00023136"/>
    </source>
</evidence>
<keyword evidence="3 7" id="KW-0812">Transmembrane</keyword>
<keyword evidence="5 7" id="KW-1133">Transmembrane helix</keyword>
<reference evidence="11" key="2">
    <citation type="submission" date="2019-09" db="UniProtKB">
        <authorList>
            <consortium name="WormBaseParasite"/>
        </authorList>
    </citation>
    <scope>IDENTIFICATION</scope>
</reference>
<dbReference type="GO" id="GO:0102704">
    <property type="term" value="F:GDP-Man:Man(2)GlcNAc(2)-PP-Dol alpha-1,6-mannosyltransferase activity"/>
    <property type="evidence" value="ECO:0007669"/>
    <property type="project" value="UniProtKB-UniRule"/>
</dbReference>
<feature type="transmembrane region" description="Helical" evidence="7">
    <location>
        <begin position="64"/>
        <end position="86"/>
    </location>
</feature>
<dbReference type="Pfam" id="PF13439">
    <property type="entry name" value="Glyco_transf_4"/>
    <property type="match status" value="1"/>
</dbReference>
<accession>A0A3P8BAM0</accession>
<evidence type="ECO:0000256" key="7">
    <source>
        <dbReference type="RuleBase" id="RU367136"/>
    </source>
</evidence>
<evidence type="ECO:0000256" key="5">
    <source>
        <dbReference type="ARBA" id="ARBA00022989"/>
    </source>
</evidence>
<comment type="function">
    <text evidence="7">Mannosylates Man(2)GlcNAc(2)-dolichol diphosphate and Man(1)GlcNAc(2)-dolichol diphosphate to form Man(3)GlcNAc(2)-dolichol diphosphate.</text>
</comment>
<dbReference type="PANTHER" id="PTHR45918">
    <property type="entry name" value="ALPHA-1,3/1,6-MANNOSYLTRANSFERASE ALG2"/>
    <property type="match status" value="1"/>
</dbReference>
<protein>
    <recommendedName>
        <fullName evidence="7">Alpha-1,3/1,6-mannosyltransferase ALG2</fullName>
        <ecNumber evidence="7">2.4.1.132</ecNumber>
        <ecNumber evidence="7">2.4.1.257</ecNumber>
    </recommendedName>
    <alternativeName>
        <fullName evidence="7">GDP-Man:Man(1)GlcNAc(2)-PP-Dol alpha-1,3-mannosyltransferase</fullName>
    </alternativeName>
</protein>
<name>A0A183G1N3_HELPZ</name>
<evidence type="ECO:0000259" key="8">
    <source>
        <dbReference type="Pfam" id="PF13439"/>
    </source>
</evidence>
<keyword evidence="10" id="KW-1185">Reference proteome</keyword>
<keyword evidence="2 7" id="KW-0808">Transferase</keyword>
<evidence type="ECO:0000313" key="9">
    <source>
        <dbReference type="EMBL" id="VDP01854.1"/>
    </source>
</evidence>
<evidence type="ECO:0000256" key="1">
    <source>
        <dbReference type="ARBA" id="ARBA00004922"/>
    </source>
</evidence>
<dbReference type="UniPathway" id="UPA00378"/>
<dbReference type="WBParaSite" id="HPBE_0001512701-mRNA-1">
    <property type="protein sequence ID" value="HPBE_0001512701-mRNA-1"/>
    <property type="gene ID" value="HPBE_0001512701"/>
</dbReference>
<dbReference type="Gene3D" id="3.40.50.2000">
    <property type="entry name" value="Glycogen Phosphorylase B"/>
    <property type="match status" value="2"/>
</dbReference>
<dbReference type="OrthoDB" id="448893at2759"/>
<dbReference type="Proteomes" id="UP000050761">
    <property type="component" value="Unassembled WGS sequence"/>
</dbReference>
<comment type="catalytic activity">
    <reaction evidence="7">
        <text>an alpha-D-Man-(1-&gt;3)-beta-D-Man-(1-&gt;4)-beta-D-GlcNAc-(1-&gt;4)-alpha-D-GlcNAc-diphospho-di-trans,poly-cis-dolichol + GDP-alpha-D-mannose = an alpha-D-Man-(1-&gt;3)-[alpha-D-Man-(1-&gt;6)]-beta-D-Man-(1-&gt;4)-beta-D-GlcNAc-(1-&gt;4)-alpha-D-GlcNAc-diphospho-di-trans,poly-cis-dolichol + GDP + H(+)</text>
        <dbReference type="Rhea" id="RHEA:29519"/>
        <dbReference type="Rhea" id="RHEA-COMP:19513"/>
        <dbReference type="Rhea" id="RHEA-COMP:19515"/>
        <dbReference type="ChEBI" id="CHEBI:15378"/>
        <dbReference type="ChEBI" id="CHEBI:57527"/>
        <dbReference type="ChEBI" id="CHEBI:58189"/>
        <dbReference type="ChEBI" id="CHEBI:132510"/>
        <dbReference type="ChEBI" id="CHEBI:132511"/>
        <dbReference type="EC" id="2.4.1.257"/>
    </reaction>
    <physiologicalReaction direction="left-to-right" evidence="7">
        <dbReference type="Rhea" id="RHEA:29520"/>
    </physiologicalReaction>
</comment>
<dbReference type="InterPro" id="IPR028098">
    <property type="entry name" value="Glyco_trans_4-like_N"/>
</dbReference>
<evidence type="ECO:0000313" key="11">
    <source>
        <dbReference type="WBParaSite" id="HPBE_0001512701-mRNA-1"/>
    </source>
</evidence>
<dbReference type="EMBL" id="UZAH01028704">
    <property type="protein sequence ID" value="VDP01854.1"/>
    <property type="molecule type" value="Genomic_DNA"/>
</dbReference>
<evidence type="ECO:0000256" key="3">
    <source>
        <dbReference type="ARBA" id="ARBA00022692"/>
    </source>
</evidence>
<keyword evidence="7" id="KW-0328">Glycosyltransferase</keyword>
<dbReference type="EC" id="2.4.1.257" evidence="7"/>
<comment type="pathway">
    <text evidence="1 7">Protein modification; protein glycosylation.</text>
</comment>
<keyword evidence="4" id="KW-0256">Endoplasmic reticulum</keyword>
<dbReference type="SUPFAM" id="SSF53756">
    <property type="entry name" value="UDP-Glycosyltransferase/glycogen phosphorylase"/>
    <property type="match status" value="1"/>
</dbReference>
<evidence type="ECO:0000256" key="2">
    <source>
        <dbReference type="ARBA" id="ARBA00022679"/>
    </source>
</evidence>
<dbReference type="GO" id="GO:0005789">
    <property type="term" value="C:endoplasmic reticulum membrane"/>
    <property type="evidence" value="ECO:0007669"/>
    <property type="project" value="UniProtKB-SubCell"/>
</dbReference>
<dbReference type="EC" id="2.4.1.132" evidence="7"/>
<feature type="domain" description="Glycosyltransferase subfamily 4-like N-terminal" evidence="8">
    <location>
        <begin position="12"/>
        <end position="186"/>
    </location>
</feature>
<evidence type="ECO:0000313" key="10">
    <source>
        <dbReference type="Proteomes" id="UP000050761"/>
    </source>
</evidence>
<dbReference type="PANTHER" id="PTHR45918:SF1">
    <property type="entry name" value="ALPHA-1,3_1,6-MANNOSYLTRANSFERASE ALG2"/>
    <property type="match status" value="1"/>
</dbReference>
<sequence>MRVTFLHPDLGIGGAERLVVDAALAMQKKGHRVTIVTNQFDSSHAFKETKELDVMVIQWFPRLIFGYMWALCAYIRMCLAAVYVALFLESDVVICDQVSAALLVLRLLSQARLLFYCHFPDMLLTKRHSLIKAVYRYFLDSVEEYSTGLADVICVNSFFTAAVVKETFKSLQNRDLSVLYPSLNTEFFDSCKDCDISEIPSSAEHIFTSLNRFEVKKNVRLAIEAFAALRSMVSTQEFSSCHLVVAGGYDRANAENIAHYKELFECVETLGLNHNQVTFLRSPCKLRLNWGELPFFFNIPKFRIIRVVNAWQEAPFTRKRVEIRLLEVKFSSPLKPVN</sequence>
<reference evidence="9 10" key="1">
    <citation type="submission" date="2018-11" db="EMBL/GenBank/DDBJ databases">
        <authorList>
            <consortium name="Pathogen Informatics"/>
        </authorList>
    </citation>
    <scope>NUCLEOTIDE SEQUENCE [LARGE SCALE GENOMIC DNA]</scope>
</reference>
<comment type="similarity">
    <text evidence="7">Belongs to the glycosyltransferase group 1 family.</text>
</comment>
<dbReference type="GO" id="GO:0004378">
    <property type="term" value="F:GDP-Man:Man(1)GlcNAc(2)-PP-Dol alpha-1,3-mannosyltransferase activity"/>
    <property type="evidence" value="ECO:0007669"/>
    <property type="project" value="UniProtKB-UniRule"/>
</dbReference>
<organism evidence="10 11">
    <name type="scientific">Heligmosomoides polygyrus</name>
    <name type="common">Parasitic roundworm</name>
    <dbReference type="NCBI Taxonomy" id="6339"/>
    <lineage>
        <taxon>Eukaryota</taxon>
        <taxon>Metazoa</taxon>
        <taxon>Ecdysozoa</taxon>
        <taxon>Nematoda</taxon>
        <taxon>Chromadorea</taxon>
        <taxon>Rhabditida</taxon>
        <taxon>Rhabditina</taxon>
        <taxon>Rhabditomorpha</taxon>
        <taxon>Strongyloidea</taxon>
        <taxon>Heligmosomidae</taxon>
        <taxon>Heligmosomoides</taxon>
    </lineage>
</organism>
<comment type="subcellular location">
    <subcellularLocation>
        <location evidence="7">Endoplasmic reticulum membrane</location>
        <topology evidence="7">Single-pass membrane protein</topology>
    </subcellularLocation>
</comment>
<proteinExistence type="inferred from homology"/>
<dbReference type="InterPro" id="IPR027054">
    <property type="entry name" value="ALG2"/>
</dbReference>
<comment type="catalytic activity">
    <reaction evidence="7">
        <text>a beta-D-Man-(1-&gt;4)-beta-D-GlcNAc-(1-&gt;4)-alpha-D-GlcNAc-diphospho-di-trans,poly-cis-dolichol + GDP-alpha-D-mannose = an alpha-D-Man-(1-&gt;3)-beta-D-Man-(1-&gt;4)-beta-D-GlcNAc-(1-&gt;4)-alpha-D-GlcNAc-diphospho-di-trans,poly-cis-dolichol + GDP + H(+)</text>
        <dbReference type="Rhea" id="RHEA:29515"/>
        <dbReference type="Rhea" id="RHEA-COMP:19511"/>
        <dbReference type="Rhea" id="RHEA-COMP:19513"/>
        <dbReference type="ChEBI" id="CHEBI:15378"/>
        <dbReference type="ChEBI" id="CHEBI:57527"/>
        <dbReference type="ChEBI" id="CHEBI:58189"/>
        <dbReference type="ChEBI" id="CHEBI:58472"/>
        <dbReference type="ChEBI" id="CHEBI:132510"/>
        <dbReference type="EC" id="2.4.1.132"/>
    </reaction>
    <physiologicalReaction direction="left-to-right" evidence="7">
        <dbReference type="Rhea" id="RHEA:29516"/>
    </physiologicalReaction>
</comment>
<accession>A0A183G1N3</accession>
<evidence type="ECO:0000256" key="4">
    <source>
        <dbReference type="ARBA" id="ARBA00022824"/>
    </source>
</evidence>
<dbReference type="AlphaFoldDB" id="A0A183G1N3"/>